<dbReference type="PROSITE" id="PS51755">
    <property type="entry name" value="OMPR_PHOB"/>
    <property type="match status" value="1"/>
</dbReference>
<dbReference type="PROSITE" id="PS50110">
    <property type="entry name" value="RESPONSE_REGULATORY"/>
    <property type="match status" value="1"/>
</dbReference>
<evidence type="ECO:0000256" key="4">
    <source>
        <dbReference type="PROSITE-ProRule" id="PRU00169"/>
    </source>
</evidence>
<feature type="compositionally biased region" description="Polar residues" evidence="6">
    <location>
        <begin position="13"/>
        <end position="22"/>
    </location>
</feature>
<keyword evidence="2" id="KW-0902">Two-component regulatory system</keyword>
<dbReference type="PANTHER" id="PTHR48111">
    <property type="entry name" value="REGULATOR OF RPOS"/>
    <property type="match status" value="1"/>
</dbReference>
<keyword evidence="3 5" id="KW-0238">DNA-binding</keyword>
<dbReference type="SMART" id="SM00862">
    <property type="entry name" value="Trans_reg_C"/>
    <property type="match status" value="1"/>
</dbReference>
<feature type="domain" description="OmpR/PhoB-type" evidence="8">
    <location>
        <begin position="157"/>
        <end position="262"/>
    </location>
</feature>
<evidence type="ECO:0000313" key="10">
    <source>
        <dbReference type="Proteomes" id="UP001500253"/>
    </source>
</evidence>
<keyword evidence="10" id="KW-1185">Reference proteome</keyword>
<reference evidence="9 10" key="1">
    <citation type="journal article" date="2019" name="Int. J. Syst. Evol. Microbiol.">
        <title>The Global Catalogue of Microorganisms (GCM) 10K type strain sequencing project: providing services to taxonomists for standard genome sequencing and annotation.</title>
        <authorList>
            <consortium name="The Broad Institute Genomics Platform"/>
            <consortium name="The Broad Institute Genome Sequencing Center for Infectious Disease"/>
            <person name="Wu L."/>
            <person name="Ma J."/>
        </authorList>
    </citation>
    <scope>NUCLEOTIDE SEQUENCE [LARGE SCALE GENOMIC DNA]</scope>
    <source>
        <strain evidence="9 10">JCM 4316</strain>
    </source>
</reference>
<evidence type="ECO:0000256" key="5">
    <source>
        <dbReference type="PROSITE-ProRule" id="PRU01091"/>
    </source>
</evidence>
<keyword evidence="1 4" id="KW-0597">Phosphoprotein</keyword>
<evidence type="ECO:0000256" key="1">
    <source>
        <dbReference type="ARBA" id="ARBA00022553"/>
    </source>
</evidence>
<feature type="DNA-binding region" description="OmpR/PhoB-type" evidence="5">
    <location>
        <begin position="157"/>
        <end position="262"/>
    </location>
</feature>
<gene>
    <name evidence="9" type="ORF">GCM10010246_09430</name>
</gene>
<dbReference type="Gene3D" id="6.10.250.690">
    <property type="match status" value="1"/>
</dbReference>
<dbReference type="InterPro" id="IPR001789">
    <property type="entry name" value="Sig_transdc_resp-reg_receiver"/>
</dbReference>
<organism evidence="9 10">
    <name type="scientific">Streptomyces cuspidosporus</name>
    <dbReference type="NCBI Taxonomy" id="66882"/>
    <lineage>
        <taxon>Bacteria</taxon>
        <taxon>Bacillati</taxon>
        <taxon>Actinomycetota</taxon>
        <taxon>Actinomycetes</taxon>
        <taxon>Kitasatosporales</taxon>
        <taxon>Streptomycetaceae</taxon>
        <taxon>Streptomyces</taxon>
    </lineage>
</organism>
<dbReference type="Proteomes" id="UP001500253">
    <property type="component" value="Unassembled WGS sequence"/>
</dbReference>
<dbReference type="Gene3D" id="3.40.50.2300">
    <property type="match status" value="1"/>
</dbReference>
<evidence type="ECO:0000256" key="2">
    <source>
        <dbReference type="ARBA" id="ARBA00023012"/>
    </source>
</evidence>
<evidence type="ECO:0000259" key="8">
    <source>
        <dbReference type="PROSITE" id="PS51755"/>
    </source>
</evidence>
<dbReference type="InterPro" id="IPR001867">
    <property type="entry name" value="OmpR/PhoB-type_DNA-bd"/>
</dbReference>
<feature type="region of interest" description="Disordered" evidence="6">
    <location>
        <begin position="1"/>
        <end position="22"/>
    </location>
</feature>
<proteinExistence type="predicted"/>
<dbReference type="SMART" id="SM00448">
    <property type="entry name" value="REC"/>
    <property type="match status" value="1"/>
</dbReference>
<protein>
    <submittedName>
        <fullName evidence="9">Response regulator transcription factor</fullName>
    </submittedName>
</protein>
<evidence type="ECO:0000313" key="9">
    <source>
        <dbReference type="EMBL" id="GAA2328962.1"/>
    </source>
</evidence>
<comment type="caution">
    <text evidence="9">The sequence shown here is derived from an EMBL/GenBank/DDBJ whole genome shotgun (WGS) entry which is preliminary data.</text>
</comment>
<evidence type="ECO:0000256" key="6">
    <source>
        <dbReference type="SAM" id="MobiDB-lite"/>
    </source>
</evidence>
<dbReference type="InterPro" id="IPR011006">
    <property type="entry name" value="CheY-like_superfamily"/>
</dbReference>
<dbReference type="InterPro" id="IPR036388">
    <property type="entry name" value="WH-like_DNA-bd_sf"/>
</dbReference>
<dbReference type="InterPro" id="IPR039420">
    <property type="entry name" value="WalR-like"/>
</dbReference>
<dbReference type="CDD" id="cd17574">
    <property type="entry name" value="REC_OmpR"/>
    <property type="match status" value="1"/>
</dbReference>
<evidence type="ECO:0000256" key="3">
    <source>
        <dbReference type="ARBA" id="ARBA00023125"/>
    </source>
</evidence>
<dbReference type="Pfam" id="PF00072">
    <property type="entry name" value="Response_reg"/>
    <property type="match status" value="1"/>
</dbReference>
<dbReference type="Pfam" id="PF00486">
    <property type="entry name" value="Trans_reg_C"/>
    <property type="match status" value="1"/>
</dbReference>
<dbReference type="PANTHER" id="PTHR48111:SF40">
    <property type="entry name" value="PHOSPHATE REGULON TRANSCRIPTIONAL REGULATORY PROTEIN PHOB"/>
    <property type="match status" value="1"/>
</dbReference>
<feature type="domain" description="Response regulatory" evidence="7">
    <location>
        <begin position="32"/>
        <end position="146"/>
    </location>
</feature>
<evidence type="ECO:0000259" key="7">
    <source>
        <dbReference type="PROSITE" id="PS50110"/>
    </source>
</evidence>
<dbReference type="Gene3D" id="1.10.10.10">
    <property type="entry name" value="Winged helix-like DNA-binding domain superfamily/Winged helix DNA-binding domain"/>
    <property type="match status" value="1"/>
</dbReference>
<name>A0ABN3FFP4_9ACTN</name>
<dbReference type="EMBL" id="BAAASD010000003">
    <property type="protein sequence ID" value="GAA2328962.1"/>
    <property type="molecule type" value="Genomic_DNA"/>
</dbReference>
<sequence length="277" mass="30130">MNYDDGPPARQGATGSPTLRSMRTTGAAEAVSVLVIEDDEVIGQHLEAGLRSNGYAVAWTRTGGSGLAETRRLPIDVVLLDLGLPDMDGIDVARQLRESLPDVLILILTARSEEIDMIVGLDAGADDYLVKPFSLTVLLARLRAHLRRRPADPPGPSEPVRIGDLTVDVTARRCRLGDREVELRPKEFDLLAVLVNHPGQAVSRETLMARVWDENWFGPTKTLDVTMSSLRRRLHAAAASSPLPLALPEFTTLRGHGYRLEPPTIQGEETGDVSPGL</sequence>
<dbReference type="CDD" id="cd00383">
    <property type="entry name" value="trans_reg_C"/>
    <property type="match status" value="1"/>
</dbReference>
<accession>A0ABN3FFP4</accession>
<dbReference type="SUPFAM" id="SSF52172">
    <property type="entry name" value="CheY-like"/>
    <property type="match status" value="1"/>
</dbReference>
<feature type="modified residue" description="4-aspartylphosphate" evidence="4">
    <location>
        <position position="81"/>
    </location>
</feature>